<keyword evidence="1" id="KW-0934">Plastid</keyword>
<name>A0A1G4NVH6_9FLOR</name>
<gene>
    <name evidence="1" type="primary">ORF_6</name>
    <name evidence="1" type="ORF">J0237_234</name>
</gene>
<keyword evidence="1" id="KW-0150">Chloroplast</keyword>
<proteinExistence type="predicted"/>
<reference evidence="1" key="2">
    <citation type="submission" date="2016-10" db="EMBL/GenBank/DDBJ databases">
        <authorList>
            <person name="de Groot N.N."/>
        </authorList>
    </citation>
    <scope>NUCLEOTIDE SEQUENCE</scope>
</reference>
<geneLocation type="chloroplast" evidence="1"/>
<reference evidence="1" key="1">
    <citation type="submission" date="2016-10" db="EMBL/GenBank/DDBJ databases">
        <title>Chloroplast genomes as a tool to resolve red algal phylogenies: a case study in the Nemaliales.</title>
        <authorList>
            <person name="Costa J.F."/>
            <person name="Lin S.M."/>
            <person name="Macaya E.C."/>
            <person name="Fernandez-Garcia C."/>
            <person name="Verbruggen H."/>
        </authorList>
    </citation>
    <scope>NUCLEOTIDE SEQUENCE</scope>
</reference>
<dbReference type="RefSeq" id="YP_009314416.1">
    <property type="nucleotide sequence ID" value="NC_031661.1"/>
</dbReference>
<sequence>MFIYHNYDMLLLAIQSLDPYSFDKLTNQSSNLSTIELFAIRTKSVMKHTDISNCHSLYYLFVLTERLSSTISNIDIQHRIKEILQDISLHKNSLSLYSNATNNYIKRFIINYRRTCSPYLIGHHQYSNDKSIITLSIINLFLIYKLYEKEGIYFTFFYILYNCEQV</sequence>
<dbReference type="GeneID" id="29999261"/>
<dbReference type="EMBL" id="LT622869">
    <property type="protein sequence ID" value="SCW22670.1"/>
    <property type="molecule type" value="Genomic_DNA"/>
</dbReference>
<protein>
    <submittedName>
        <fullName evidence="1">Uncharacterized protein</fullName>
    </submittedName>
</protein>
<dbReference type="AlphaFoldDB" id="A0A1G4NVH6"/>
<evidence type="ECO:0000313" key="1">
    <source>
        <dbReference type="EMBL" id="SCW22670.1"/>
    </source>
</evidence>
<organism evidence="1">
    <name type="scientific">Liagora harveyana</name>
    <dbReference type="NCBI Taxonomy" id="406718"/>
    <lineage>
        <taxon>Eukaryota</taxon>
        <taxon>Rhodophyta</taxon>
        <taxon>Florideophyceae</taxon>
        <taxon>Nemaliophycidae</taxon>
        <taxon>Nemaliales</taxon>
        <taxon>Liagoraceae</taxon>
        <taxon>Liagora</taxon>
    </lineage>
</organism>
<accession>A0A1G4NVH6</accession>